<keyword evidence="3" id="KW-1185">Reference proteome</keyword>
<evidence type="ECO:0000313" key="2">
    <source>
        <dbReference type="EMBL" id="SEH91135.1"/>
    </source>
</evidence>
<evidence type="ECO:0008006" key="4">
    <source>
        <dbReference type="Google" id="ProtNLM"/>
    </source>
</evidence>
<dbReference type="EMBL" id="FNXE01000030">
    <property type="protein sequence ID" value="SEH91135.1"/>
    <property type="molecule type" value="Genomic_DNA"/>
</dbReference>
<name>A0A1H6LXG2_9FLAO</name>
<sequence length="295" mass="33334">MLNKIVLFFVFLMGYSGVAQELNANVVINSERIQQSNKQVFTTLQTSIRDFLNNTKFTNLNVKRNELIDCNLLLIVNDYNPNTNAFTGTLQIQSSRPVFNSGYSTTLFNFNDRNISFNYIEFEPLTYSENNIGSELVGLLSFYAHLMIGLDADSFALYGGSTNFQKASNVVSMMQQNGDKGWVMGDQNNRYALINDILSNTYSSYREALYNYHIKGLDLMNSNPEEGKKGIADAINTLANIHKTKPNAFPTRIFFDAKADEIVQVFSAGPTYDKTQLVETLTRINSSNGIKWNRM</sequence>
<dbReference type="AlphaFoldDB" id="A0A1H6LXG2"/>
<accession>A0A1H6LXG2</accession>
<protein>
    <recommendedName>
        <fullName evidence="4">DUF4835 family protein</fullName>
    </recommendedName>
</protein>
<proteinExistence type="predicted"/>
<gene>
    <name evidence="2" type="ORF">SAMN02927937_02079</name>
</gene>
<keyword evidence="1" id="KW-0732">Signal</keyword>
<dbReference type="InterPro" id="IPR032274">
    <property type="entry name" value="DUF4835"/>
</dbReference>
<evidence type="ECO:0000313" key="3">
    <source>
        <dbReference type="Proteomes" id="UP000199634"/>
    </source>
</evidence>
<dbReference type="RefSeq" id="WP_245725312.1">
    <property type="nucleotide sequence ID" value="NZ_FNXE01000030.1"/>
</dbReference>
<feature type="signal peptide" evidence="1">
    <location>
        <begin position="1"/>
        <end position="19"/>
    </location>
</feature>
<reference evidence="2 3" key="1">
    <citation type="submission" date="2016-10" db="EMBL/GenBank/DDBJ databases">
        <authorList>
            <person name="de Groot N.N."/>
        </authorList>
    </citation>
    <scope>NUCLEOTIDE SEQUENCE [LARGE SCALE GENOMIC DNA]</scope>
    <source>
        <strain evidence="2 3">CGMCC 1.10825</strain>
    </source>
</reference>
<dbReference type="STRING" id="1159016.SAMN02927937_02079"/>
<dbReference type="Proteomes" id="UP000199634">
    <property type="component" value="Unassembled WGS sequence"/>
</dbReference>
<evidence type="ECO:0000256" key="1">
    <source>
        <dbReference type="SAM" id="SignalP"/>
    </source>
</evidence>
<organism evidence="2 3">
    <name type="scientific">Paenimyroides marinum</name>
    <dbReference type="NCBI Taxonomy" id="1159016"/>
    <lineage>
        <taxon>Bacteria</taxon>
        <taxon>Pseudomonadati</taxon>
        <taxon>Bacteroidota</taxon>
        <taxon>Flavobacteriia</taxon>
        <taxon>Flavobacteriales</taxon>
        <taxon>Flavobacteriaceae</taxon>
        <taxon>Paenimyroides</taxon>
    </lineage>
</organism>
<feature type="chain" id="PRO_5011559197" description="DUF4835 family protein" evidence="1">
    <location>
        <begin position="20"/>
        <end position="295"/>
    </location>
</feature>
<dbReference type="Pfam" id="PF16119">
    <property type="entry name" value="DUF4835"/>
    <property type="match status" value="1"/>
</dbReference>